<dbReference type="GO" id="GO:0005737">
    <property type="term" value="C:cytoplasm"/>
    <property type="evidence" value="ECO:0007669"/>
    <property type="project" value="TreeGrafter"/>
</dbReference>
<dbReference type="Pfam" id="PF00092">
    <property type="entry name" value="VWA"/>
    <property type="match status" value="1"/>
</dbReference>
<dbReference type="Proteomes" id="UP000218209">
    <property type="component" value="Unassembled WGS sequence"/>
</dbReference>
<feature type="signal peptide" evidence="1">
    <location>
        <begin position="1"/>
        <end position="26"/>
    </location>
</feature>
<dbReference type="InterPro" id="IPR036465">
    <property type="entry name" value="vWFA_dom_sf"/>
</dbReference>
<dbReference type="InterPro" id="IPR002035">
    <property type="entry name" value="VWF_A"/>
</dbReference>
<dbReference type="PANTHER" id="PTHR47763">
    <property type="entry name" value="ALPHA-PROTEIN KINASE VWKA"/>
    <property type="match status" value="1"/>
</dbReference>
<keyword evidence="1" id="KW-0732">Signal</keyword>
<dbReference type="CDD" id="cd00198">
    <property type="entry name" value="vWFA"/>
    <property type="match status" value="1"/>
</dbReference>
<keyword evidence="4" id="KW-1185">Reference proteome</keyword>
<dbReference type="EMBL" id="KV918841">
    <property type="protein sequence ID" value="OSX77305.1"/>
    <property type="molecule type" value="Genomic_DNA"/>
</dbReference>
<evidence type="ECO:0000313" key="4">
    <source>
        <dbReference type="Proteomes" id="UP000218209"/>
    </source>
</evidence>
<proteinExistence type="predicted"/>
<dbReference type="AlphaFoldDB" id="A0A1X6P9A4"/>
<dbReference type="Gene3D" id="3.40.50.410">
    <property type="entry name" value="von Willebrand factor, type A domain"/>
    <property type="match status" value="1"/>
</dbReference>
<dbReference type="OrthoDB" id="291007at2759"/>
<dbReference type="GO" id="GO:0004674">
    <property type="term" value="F:protein serine/threonine kinase activity"/>
    <property type="evidence" value="ECO:0007669"/>
    <property type="project" value="TreeGrafter"/>
</dbReference>
<dbReference type="PANTHER" id="PTHR47763:SF1">
    <property type="entry name" value="DUF659 DOMAIN-CONTAINING PROTEIN"/>
    <property type="match status" value="1"/>
</dbReference>
<evidence type="ECO:0000259" key="2">
    <source>
        <dbReference type="PROSITE" id="PS50234"/>
    </source>
</evidence>
<name>A0A1X6P9A4_PORUM</name>
<evidence type="ECO:0000256" key="1">
    <source>
        <dbReference type="SAM" id="SignalP"/>
    </source>
</evidence>
<feature type="chain" id="PRO_5010866495" description="VWFA domain-containing protein" evidence="1">
    <location>
        <begin position="27"/>
        <end position="385"/>
    </location>
</feature>
<dbReference type="SUPFAM" id="SSF53300">
    <property type="entry name" value="vWA-like"/>
    <property type="match status" value="1"/>
</dbReference>
<reference evidence="3 4" key="1">
    <citation type="submission" date="2017-03" db="EMBL/GenBank/DDBJ databases">
        <title>WGS assembly of Porphyra umbilicalis.</title>
        <authorList>
            <person name="Brawley S.H."/>
            <person name="Blouin N.A."/>
            <person name="Ficko-Blean E."/>
            <person name="Wheeler G.L."/>
            <person name="Lohr M."/>
            <person name="Goodson H.V."/>
            <person name="Jenkins J.W."/>
            <person name="Blaby-Haas C.E."/>
            <person name="Helliwell K.E."/>
            <person name="Chan C."/>
            <person name="Marriage T."/>
            <person name="Bhattacharya D."/>
            <person name="Klein A.S."/>
            <person name="Badis Y."/>
            <person name="Brodie J."/>
            <person name="Cao Y."/>
            <person name="Collen J."/>
            <person name="Dittami S.M."/>
            <person name="Gachon C.M."/>
            <person name="Green B.R."/>
            <person name="Karpowicz S."/>
            <person name="Kim J.W."/>
            <person name="Kudahl U."/>
            <person name="Lin S."/>
            <person name="Michel G."/>
            <person name="Mittag M."/>
            <person name="Olson B.J."/>
            <person name="Pangilinan J."/>
            <person name="Peng Y."/>
            <person name="Qiu H."/>
            <person name="Shu S."/>
            <person name="Singer J.T."/>
            <person name="Smith A.G."/>
            <person name="Sprecher B.N."/>
            <person name="Wagner V."/>
            <person name="Wang W."/>
            <person name="Wang Z.-Y."/>
            <person name="Yan J."/>
            <person name="Yarish C."/>
            <person name="Zoeuner-Riek S."/>
            <person name="Zhuang Y."/>
            <person name="Zou Y."/>
            <person name="Lindquist E.A."/>
            <person name="Grimwood J."/>
            <person name="Barry K."/>
            <person name="Rokhsar D.S."/>
            <person name="Schmutz J."/>
            <person name="Stiller J.W."/>
            <person name="Grossman A.R."/>
            <person name="Prochnik S.E."/>
        </authorList>
    </citation>
    <scope>NUCLEOTIDE SEQUENCE [LARGE SCALE GENOMIC DNA]</scope>
    <source>
        <strain evidence="3">4086291</strain>
    </source>
</reference>
<organism evidence="3 4">
    <name type="scientific">Porphyra umbilicalis</name>
    <name type="common">Purple laver</name>
    <name type="synonym">Red alga</name>
    <dbReference type="NCBI Taxonomy" id="2786"/>
    <lineage>
        <taxon>Eukaryota</taxon>
        <taxon>Rhodophyta</taxon>
        <taxon>Bangiophyceae</taxon>
        <taxon>Bangiales</taxon>
        <taxon>Bangiaceae</taxon>
        <taxon>Porphyra</taxon>
    </lineage>
</organism>
<accession>A0A1X6P9A4</accession>
<evidence type="ECO:0000313" key="3">
    <source>
        <dbReference type="EMBL" id="OSX77305.1"/>
    </source>
</evidence>
<dbReference type="PROSITE" id="PS50234">
    <property type="entry name" value="VWFA"/>
    <property type="match status" value="1"/>
</dbReference>
<dbReference type="InterPro" id="IPR052969">
    <property type="entry name" value="Thr-specific_kinase-like"/>
</dbReference>
<protein>
    <recommendedName>
        <fullName evidence="2">VWFA domain-containing protein</fullName>
    </recommendedName>
</protein>
<sequence length="385" mass="41216">MDRTRSVVAVATAAVVLLLSISSGSAESAGDFLRGPDFSFAPPAGDRPKRSAKRFKAIMFRDVPPGTETCSTDTLFGYPPDREDVMLMSDTTGSMGEALETVQTQLSDLISARRKVAGDTRFGVASYRDEKEYSFQLHQPLTDEDAAVQRAIDRLSHGGGGDAPEANLPALHAVATDKRVGWSPGSRRLVIWFGDVPGHEPSCAVRGVRHTRQSVLAALRAARISVIAIGVNNGLNKGMDIRKGRGTNSFGTCVPASANKPISPNQALFLVKGTSGLSMTVKKGAKEEVSKALKAIDDLTVRLTPVTVDCRGIFSVRYVPAAPLLKVGDETTFQTCVTVNAQACKDPKTRRFFKCDLQAMGVGVDSDGDQVLGSRLVSSRYLRCP</sequence>
<gene>
    <name evidence="3" type="ORF">BU14_0152s0001</name>
</gene>
<feature type="domain" description="VWFA" evidence="2">
    <location>
        <begin position="84"/>
        <end position="240"/>
    </location>
</feature>